<dbReference type="InterPro" id="IPR033482">
    <property type="entry name" value="EMSY"/>
</dbReference>
<dbReference type="PANTHER" id="PTHR16500">
    <property type="entry name" value="BRCA2-INTERACTING TRANSCRIPTIONAL REPRESSOR EMSY"/>
    <property type="match status" value="1"/>
</dbReference>
<evidence type="ECO:0000313" key="2">
    <source>
        <dbReference type="EMBL" id="KAJ8935081.1"/>
    </source>
</evidence>
<evidence type="ECO:0000256" key="1">
    <source>
        <dbReference type="SAM" id="MobiDB-lite"/>
    </source>
</evidence>
<keyword evidence="3" id="KW-1185">Reference proteome</keyword>
<dbReference type="Proteomes" id="UP001162156">
    <property type="component" value="Unassembled WGS sequence"/>
</dbReference>
<feature type="compositionally biased region" description="Polar residues" evidence="1">
    <location>
        <begin position="49"/>
        <end position="60"/>
    </location>
</feature>
<dbReference type="AlphaFoldDB" id="A0AAV8X9K2"/>
<gene>
    <name evidence="2" type="ORF">NQ314_013026</name>
</gene>
<dbReference type="Gene3D" id="1.10.1240.40">
    <property type="entry name" value="ENT domain"/>
    <property type="match status" value="1"/>
</dbReference>
<name>A0AAV8X9K2_9CUCU</name>
<organism evidence="2 3">
    <name type="scientific">Rhamnusium bicolor</name>
    <dbReference type="NCBI Taxonomy" id="1586634"/>
    <lineage>
        <taxon>Eukaryota</taxon>
        <taxon>Metazoa</taxon>
        <taxon>Ecdysozoa</taxon>
        <taxon>Arthropoda</taxon>
        <taxon>Hexapoda</taxon>
        <taxon>Insecta</taxon>
        <taxon>Pterygota</taxon>
        <taxon>Neoptera</taxon>
        <taxon>Endopterygota</taxon>
        <taxon>Coleoptera</taxon>
        <taxon>Polyphaga</taxon>
        <taxon>Cucujiformia</taxon>
        <taxon>Chrysomeloidea</taxon>
        <taxon>Cerambycidae</taxon>
        <taxon>Lepturinae</taxon>
        <taxon>Rhagiini</taxon>
        <taxon>Rhamnusium</taxon>
    </lineage>
</organism>
<reference evidence="2" key="1">
    <citation type="journal article" date="2023" name="Insect Mol. Biol.">
        <title>Genome sequencing provides insights into the evolution of gene families encoding plant cell wall-degrading enzymes in longhorned beetles.</title>
        <authorList>
            <person name="Shin N.R."/>
            <person name="Okamura Y."/>
            <person name="Kirsch R."/>
            <person name="Pauchet Y."/>
        </authorList>
    </citation>
    <scope>NUCLEOTIDE SEQUENCE</scope>
    <source>
        <strain evidence="2">RBIC_L_NR</strain>
    </source>
</reference>
<dbReference type="PANTHER" id="PTHR16500:SF3">
    <property type="entry name" value="BRCA2-INTERACTING TRANSCRIPTIONAL REPRESSOR EMSY"/>
    <property type="match status" value="1"/>
</dbReference>
<dbReference type="GO" id="GO:0006355">
    <property type="term" value="P:regulation of DNA-templated transcription"/>
    <property type="evidence" value="ECO:0007669"/>
    <property type="project" value="InterPro"/>
</dbReference>
<sequence>MILIYSVTGHTESLEDWAQEGRRLVPLLPRTSPQTAFSALADEAADVAHQSNKQLPSPSSTERKRPAIPQMVPTVAPETSKALPFRIPDPPKVEENKKRKIPVCPENSSLAQHLLAPKLCRIQQLYR</sequence>
<dbReference type="EMBL" id="JANEYF010003625">
    <property type="protein sequence ID" value="KAJ8935081.1"/>
    <property type="molecule type" value="Genomic_DNA"/>
</dbReference>
<dbReference type="InterPro" id="IPR036142">
    <property type="entry name" value="ENT_dom-like_sf"/>
</dbReference>
<dbReference type="GO" id="GO:0005654">
    <property type="term" value="C:nucleoplasm"/>
    <property type="evidence" value="ECO:0007669"/>
    <property type="project" value="TreeGrafter"/>
</dbReference>
<evidence type="ECO:0000313" key="3">
    <source>
        <dbReference type="Proteomes" id="UP001162156"/>
    </source>
</evidence>
<accession>A0AAV8X9K2</accession>
<comment type="caution">
    <text evidence="2">The sequence shown here is derived from an EMBL/GenBank/DDBJ whole genome shotgun (WGS) entry which is preliminary data.</text>
</comment>
<proteinExistence type="predicted"/>
<feature type="region of interest" description="Disordered" evidence="1">
    <location>
        <begin position="47"/>
        <end position="98"/>
    </location>
</feature>
<protein>
    <submittedName>
        <fullName evidence="2">Uncharacterized protein</fullName>
    </submittedName>
</protein>